<gene>
    <name evidence="2" type="ORF">EVAR_25412_1</name>
</gene>
<organism evidence="2 3">
    <name type="scientific">Eumeta variegata</name>
    <name type="common">Bagworm moth</name>
    <name type="synonym">Eumeta japonica</name>
    <dbReference type="NCBI Taxonomy" id="151549"/>
    <lineage>
        <taxon>Eukaryota</taxon>
        <taxon>Metazoa</taxon>
        <taxon>Ecdysozoa</taxon>
        <taxon>Arthropoda</taxon>
        <taxon>Hexapoda</taxon>
        <taxon>Insecta</taxon>
        <taxon>Pterygota</taxon>
        <taxon>Neoptera</taxon>
        <taxon>Endopterygota</taxon>
        <taxon>Lepidoptera</taxon>
        <taxon>Glossata</taxon>
        <taxon>Ditrysia</taxon>
        <taxon>Tineoidea</taxon>
        <taxon>Psychidae</taxon>
        <taxon>Oiketicinae</taxon>
        <taxon>Eumeta</taxon>
    </lineage>
</organism>
<dbReference type="OrthoDB" id="75807at2759"/>
<name>A0A4C1V4U9_EUMVA</name>
<feature type="compositionally biased region" description="Polar residues" evidence="1">
    <location>
        <begin position="111"/>
        <end position="120"/>
    </location>
</feature>
<dbReference type="EMBL" id="BGZK01000279">
    <property type="protein sequence ID" value="GBP33811.1"/>
    <property type="molecule type" value="Genomic_DNA"/>
</dbReference>
<dbReference type="AlphaFoldDB" id="A0A4C1V4U9"/>
<accession>A0A4C1V4U9</accession>
<comment type="caution">
    <text evidence="2">The sequence shown here is derived from an EMBL/GenBank/DDBJ whole genome shotgun (WGS) entry which is preliminary data.</text>
</comment>
<evidence type="ECO:0000313" key="3">
    <source>
        <dbReference type="Proteomes" id="UP000299102"/>
    </source>
</evidence>
<feature type="region of interest" description="Disordered" evidence="1">
    <location>
        <begin position="98"/>
        <end position="123"/>
    </location>
</feature>
<evidence type="ECO:0000313" key="2">
    <source>
        <dbReference type="EMBL" id="GBP33811.1"/>
    </source>
</evidence>
<keyword evidence="3" id="KW-1185">Reference proteome</keyword>
<dbReference type="Proteomes" id="UP000299102">
    <property type="component" value="Unassembled WGS sequence"/>
</dbReference>
<sequence>MAHVYGGSRILFFSPPQEWMSDIWICRQRFGSAQCSIAEAASARNISSNIFACTGYCRGFITDERPRTNIASAVQAGNVKPEVKAVVAEAKVKGTAKPRPESLGFQLPNGGHSNVSSPSVDVSLRSPPLDGDEIVDELLKIGSDDDDPDITGEDDDDDLDVYHDCPIMRGSPTFLPLMKLDYEGRVLEKLVPELHQVVDSDGFDAYPSTSAEMQTDPVLAVSEGCPTITTFGLTTAFNMELTEFPAHDEYNISEVCREQFLQQTGPTSSYAIPYDAFVAIWDHTFVEIVVKETNTFAS</sequence>
<evidence type="ECO:0000256" key="1">
    <source>
        <dbReference type="SAM" id="MobiDB-lite"/>
    </source>
</evidence>
<protein>
    <submittedName>
        <fullName evidence="2">Uncharacterized protein</fullName>
    </submittedName>
</protein>
<reference evidence="2 3" key="1">
    <citation type="journal article" date="2019" name="Commun. Biol.">
        <title>The bagworm genome reveals a unique fibroin gene that provides high tensile strength.</title>
        <authorList>
            <person name="Kono N."/>
            <person name="Nakamura H."/>
            <person name="Ohtoshi R."/>
            <person name="Tomita M."/>
            <person name="Numata K."/>
            <person name="Arakawa K."/>
        </authorList>
    </citation>
    <scope>NUCLEOTIDE SEQUENCE [LARGE SCALE GENOMIC DNA]</scope>
</reference>
<proteinExistence type="predicted"/>